<evidence type="ECO:0000256" key="2">
    <source>
        <dbReference type="ARBA" id="ARBA00022679"/>
    </source>
</evidence>
<comment type="subcellular location">
    <subcellularLocation>
        <location evidence="1 6">Cytoplasm</location>
    </subcellularLocation>
</comment>
<proteinExistence type="inferred from homology"/>
<feature type="binding site" evidence="6">
    <location>
        <begin position="94"/>
        <end position="97"/>
    </location>
    <ligand>
        <name>substrate</name>
    </ligand>
</feature>
<keyword evidence="2 6" id="KW-0808">Transferase</keyword>
<keyword evidence="3 6" id="KW-0547">Nucleotide-binding</keyword>
<dbReference type="GO" id="GO:0005737">
    <property type="term" value="C:cytoplasm"/>
    <property type="evidence" value="ECO:0007669"/>
    <property type="project" value="UniProtKB-SubCell"/>
</dbReference>
<dbReference type="HAMAP" id="MF_01274">
    <property type="entry name" value="Pantothen_kinase_3"/>
    <property type="match status" value="1"/>
</dbReference>
<dbReference type="GO" id="GO:0005524">
    <property type="term" value="F:ATP binding"/>
    <property type="evidence" value="ECO:0007669"/>
    <property type="project" value="UniProtKB-UniRule"/>
</dbReference>
<dbReference type="AlphaFoldDB" id="A0A9E2S7F9"/>
<feature type="binding site" evidence="6">
    <location>
        <position position="120"/>
    </location>
    <ligand>
        <name>ATP</name>
        <dbReference type="ChEBI" id="CHEBI:30616"/>
    </ligand>
</feature>
<keyword evidence="8" id="KW-1185">Reference proteome</keyword>
<comment type="subunit">
    <text evidence="6">Homodimer.</text>
</comment>
<keyword evidence="5 6" id="KW-0067">ATP-binding</keyword>
<dbReference type="EMBL" id="JAHSPG010000008">
    <property type="protein sequence ID" value="MBV4358013.1"/>
    <property type="molecule type" value="Genomic_DNA"/>
</dbReference>
<dbReference type="GO" id="GO:0004594">
    <property type="term" value="F:pantothenate kinase activity"/>
    <property type="evidence" value="ECO:0007669"/>
    <property type="project" value="UniProtKB-UniRule"/>
</dbReference>
<evidence type="ECO:0000313" key="7">
    <source>
        <dbReference type="EMBL" id="MBV4358013.1"/>
    </source>
</evidence>
<comment type="function">
    <text evidence="6">Catalyzes the phosphorylation of pantothenate (Pan), the first step in CoA biosynthesis.</text>
</comment>
<evidence type="ECO:0000256" key="3">
    <source>
        <dbReference type="ARBA" id="ARBA00022741"/>
    </source>
</evidence>
<reference evidence="7" key="1">
    <citation type="submission" date="2021-06" db="EMBL/GenBank/DDBJ databases">
        <authorList>
            <person name="Huq M.A."/>
        </authorList>
    </citation>
    <scope>NUCLEOTIDE SEQUENCE</scope>
    <source>
        <strain evidence="7">MAH-26</strain>
    </source>
</reference>
<dbReference type="Proteomes" id="UP000812270">
    <property type="component" value="Unassembled WGS sequence"/>
</dbReference>
<dbReference type="PANTHER" id="PTHR34265:SF1">
    <property type="entry name" value="TYPE III PANTOTHENATE KINASE"/>
    <property type="match status" value="1"/>
</dbReference>
<comment type="caution">
    <text evidence="6">Lacks conserved residue(s) required for the propagation of feature annotation.</text>
</comment>
<feature type="binding site" evidence="6">
    <location>
        <begin position="8"/>
        <end position="15"/>
    </location>
    <ligand>
        <name>ATP</name>
        <dbReference type="ChEBI" id="CHEBI:30616"/>
    </ligand>
</feature>
<keyword evidence="4 6" id="KW-0418">Kinase</keyword>
<dbReference type="InterPro" id="IPR004619">
    <property type="entry name" value="Type_III_PanK"/>
</dbReference>
<dbReference type="GO" id="GO:0015937">
    <property type="term" value="P:coenzyme A biosynthetic process"/>
    <property type="evidence" value="ECO:0007669"/>
    <property type="project" value="UniProtKB-UniRule"/>
</dbReference>
<comment type="pathway">
    <text evidence="6">Cofactor biosynthesis; coenzyme A biosynthesis; CoA from (R)-pantothenate: step 1/5.</text>
</comment>
<evidence type="ECO:0000256" key="1">
    <source>
        <dbReference type="ARBA" id="ARBA00004496"/>
    </source>
</evidence>
<evidence type="ECO:0000256" key="4">
    <source>
        <dbReference type="ARBA" id="ARBA00022777"/>
    </source>
</evidence>
<feature type="binding site" evidence="6">
    <location>
        <position position="172"/>
    </location>
    <ligand>
        <name>substrate</name>
    </ligand>
</feature>
<evidence type="ECO:0000256" key="5">
    <source>
        <dbReference type="ARBA" id="ARBA00022840"/>
    </source>
</evidence>
<comment type="caution">
    <text evidence="7">The sequence shown here is derived from an EMBL/GenBank/DDBJ whole genome shotgun (WGS) entry which is preliminary data.</text>
</comment>
<keyword evidence="6" id="KW-0173">Coenzyme A biosynthesis</keyword>
<dbReference type="Pfam" id="PF03309">
    <property type="entry name" value="Pan_kinase"/>
    <property type="match status" value="1"/>
</dbReference>
<accession>A0A9E2S7F9</accession>
<dbReference type="PANTHER" id="PTHR34265">
    <property type="entry name" value="TYPE III PANTOTHENATE KINASE"/>
    <property type="match status" value="1"/>
</dbReference>
<comment type="cofactor">
    <cofactor evidence="6">
        <name>NH4(+)</name>
        <dbReference type="ChEBI" id="CHEBI:28938"/>
    </cofactor>
    <cofactor evidence="6">
        <name>K(+)</name>
        <dbReference type="ChEBI" id="CHEBI:29103"/>
    </cofactor>
    <text evidence="6">A monovalent cation. Ammonium or potassium.</text>
</comment>
<keyword evidence="6" id="KW-0630">Potassium</keyword>
<name>A0A9E2S7F9_9BACT</name>
<gene>
    <name evidence="6" type="primary">coaX</name>
    <name evidence="7" type="ORF">KTO63_12690</name>
</gene>
<protein>
    <recommendedName>
        <fullName evidence="6">Type III pantothenate kinase</fullName>
        <ecNumber evidence="6">2.7.1.33</ecNumber>
    </recommendedName>
    <alternativeName>
        <fullName evidence="6">PanK-III</fullName>
    </alternativeName>
    <alternativeName>
        <fullName evidence="6">Pantothenic acid kinase</fullName>
    </alternativeName>
</protein>
<sequence>MVTTICFDFGNTRLKYAVFENDQLKEVNNLERADGEEIAMLLEKLQPQKTILSSVINHDEAIEKILAAKTSFHKLSHLTKLNFTTPVAKPETIGADRLALVAAAVNLFPGKHNLVIALGTCITYNYVNKYHEFIGGSISPGMDMRFKSLQTFTAKLPLVKENWNFPLIGYDTTTNILSGVQLGMAKEIDGIAEAYAEKYTNFNVVLTGGNAQYFVPHLKTQLTADPDLLFKGLYALSEANS</sequence>
<evidence type="ECO:0000313" key="8">
    <source>
        <dbReference type="Proteomes" id="UP000812270"/>
    </source>
</evidence>
<organism evidence="7 8">
    <name type="scientific">Pinibacter aurantiacus</name>
    <dbReference type="NCBI Taxonomy" id="2851599"/>
    <lineage>
        <taxon>Bacteria</taxon>
        <taxon>Pseudomonadati</taxon>
        <taxon>Bacteroidota</taxon>
        <taxon>Chitinophagia</taxon>
        <taxon>Chitinophagales</taxon>
        <taxon>Chitinophagaceae</taxon>
        <taxon>Pinibacter</taxon>
    </lineage>
</organism>
<comment type="catalytic activity">
    <reaction evidence="6">
        <text>(R)-pantothenate + ATP = (R)-4'-phosphopantothenate + ADP + H(+)</text>
        <dbReference type="Rhea" id="RHEA:16373"/>
        <dbReference type="ChEBI" id="CHEBI:10986"/>
        <dbReference type="ChEBI" id="CHEBI:15378"/>
        <dbReference type="ChEBI" id="CHEBI:29032"/>
        <dbReference type="ChEBI" id="CHEBI:30616"/>
        <dbReference type="ChEBI" id="CHEBI:456216"/>
        <dbReference type="EC" id="2.7.1.33"/>
    </reaction>
</comment>
<evidence type="ECO:0000256" key="6">
    <source>
        <dbReference type="HAMAP-Rule" id="MF_01274"/>
    </source>
</evidence>
<dbReference type="NCBIfam" id="TIGR00671">
    <property type="entry name" value="baf"/>
    <property type="match status" value="1"/>
</dbReference>
<keyword evidence="6" id="KW-0963">Cytoplasm</keyword>
<feature type="active site" description="Proton acceptor" evidence="6">
    <location>
        <position position="96"/>
    </location>
</feature>
<dbReference type="EC" id="2.7.1.33" evidence="6"/>
<comment type="similarity">
    <text evidence="6">Belongs to the type III pantothenate kinase family.</text>
</comment>
<dbReference type="CDD" id="cd24015">
    <property type="entry name" value="ASKHA_NBD_PanK-III"/>
    <property type="match status" value="1"/>
</dbReference>